<proteinExistence type="predicted"/>
<dbReference type="Gene3D" id="2.30.38.10">
    <property type="entry name" value="Luciferase, Domain 3"/>
    <property type="match status" value="1"/>
</dbReference>
<dbReference type="GO" id="GO:0005737">
    <property type="term" value="C:cytoplasm"/>
    <property type="evidence" value="ECO:0007669"/>
    <property type="project" value="TreeGrafter"/>
</dbReference>
<name>A0A7X0NPQ9_9ACTN</name>
<comment type="caution">
    <text evidence="3">The sequence shown here is derived from an EMBL/GenBank/DDBJ whole genome shotgun (WGS) entry which is preliminary data.</text>
</comment>
<dbReference type="SUPFAM" id="SSF47336">
    <property type="entry name" value="ACP-like"/>
    <property type="match status" value="1"/>
</dbReference>
<dbReference type="Gene3D" id="3.40.50.980">
    <property type="match status" value="2"/>
</dbReference>
<keyword evidence="4" id="KW-1185">Reference proteome</keyword>
<dbReference type="RefSeq" id="WP_185102014.1">
    <property type="nucleotide sequence ID" value="NZ_JACHMI010000001.1"/>
</dbReference>
<dbReference type="InterPro" id="IPR036736">
    <property type="entry name" value="ACP-like_sf"/>
</dbReference>
<dbReference type="GO" id="GO:0043041">
    <property type="term" value="P:amino acid activation for nonribosomal peptide biosynthetic process"/>
    <property type="evidence" value="ECO:0007669"/>
    <property type="project" value="TreeGrafter"/>
</dbReference>
<gene>
    <name evidence="3" type="ORF">HD593_002153</name>
</gene>
<dbReference type="CDD" id="cd05930">
    <property type="entry name" value="A_NRPS"/>
    <property type="match status" value="1"/>
</dbReference>
<dbReference type="PROSITE" id="PS50075">
    <property type="entry name" value="CARRIER"/>
    <property type="match status" value="1"/>
</dbReference>
<dbReference type="PANTHER" id="PTHR45527:SF1">
    <property type="entry name" value="FATTY ACID SYNTHASE"/>
    <property type="match status" value="1"/>
</dbReference>
<evidence type="ECO:0000313" key="3">
    <source>
        <dbReference type="EMBL" id="MBB6547358.1"/>
    </source>
</evidence>
<accession>A0A7X0NPQ9</accession>
<dbReference type="InterPro" id="IPR000873">
    <property type="entry name" value="AMP-dep_synth/lig_dom"/>
</dbReference>
<sequence>MSPTISSLFEEQAGRTPGAPAVRHPDAGRELTYRDLSREAGRLAQALVARGLPASGTVAVCLPQGVDRIAAFLAAGKAGAAYVSMDPAQPKARHQFMAEDSRADIVITVKELAEHFPGTPALLVDADRAEIAAMPPVPPPVQRANEVAIIYYTSGTTGTPKGVLVSHDSVAHFLRSLRDPALSPSDRMAQVNNPAFDASTFEIYGPLTSGGCLVIVSRDLLTDPAEFGEAIRRHGITALFLATSVFHEIAAANPAAFAPLRLLVTGGEALDPRRARDVLAAGPGHLLNAYGPTETTTFVTWHEITAVTGGTRSIPIGLPLGEARIHVLDRDLRPVPDGEPGELCIAGPCVARGYLNRPELTEAAFVPDPAVPGELMYRTGDLARRGPGGVLEFVGRHDRQVKLRGYRIELDEIEARVTAHPDVAGGVVLVEGEGDGRRLAAYVVPARDAAGDLVPRLRAYLSEWLPLWMVPALTVLDRLPLTSSGKIDRAALSVPAEEPRAEAGLTGLAPLESWLAGVWTDLTGIAPKGPDDDFFVIGGHSVLVGRLRARVRSVLGTQPPLRDYFTHSRLSDQAAMLRRHDGSGNLDALVRALPDRQAR</sequence>
<dbReference type="NCBIfam" id="TIGR01733">
    <property type="entry name" value="AA-adenyl-dom"/>
    <property type="match status" value="1"/>
</dbReference>
<dbReference type="EMBL" id="JACHMI010000001">
    <property type="protein sequence ID" value="MBB6547358.1"/>
    <property type="molecule type" value="Genomic_DNA"/>
</dbReference>
<evidence type="ECO:0000256" key="1">
    <source>
        <dbReference type="SAM" id="MobiDB-lite"/>
    </source>
</evidence>
<dbReference type="Gene3D" id="1.10.1200.10">
    <property type="entry name" value="ACP-like"/>
    <property type="match status" value="1"/>
</dbReference>
<dbReference type="Pfam" id="PF00550">
    <property type="entry name" value="PP-binding"/>
    <property type="match status" value="1"/>
</dbReference>
<evidence type="ECO:0000259" key="2">
    <source>
        <dbReference type="PROSITE" id="PS50075"/>
    </source>
</evidence>
<organism evidence="3 4">
    <name type="scientific">Nonomuraea rubra</name>
    <dbReference type="NCBI Taxonomy" id="46180"/>
    <lineage>
        <taxon>Bacteria</taxon>
        <taxon>Bacillati</taxon>
        <taxon>Actinomycetota</taxon>
        <taxon>Actinomycetes</taxon>
        <taxon>Streptosporangiales</taxon>
        <taxon>Streptosporangiaceae</taxon>
        <taxon>Nonomuraea</taxon>
    </lineage>
</organism>
<dbReference type="Pfam" id="PF13193">
    <property type="entry name" value="AMP-binding_C"/>
    <property type="match status" value="1"/>
</dbReference>
<dbReference type="Proteomes" id="UP000565579">
    <property type="component" value="Unassembled WGS sequence"/>
</dbReference>
<dbReference type="InterPro" id="IPR009081">
    <property type="entry name" value="PP-bd_ACP"/>
</dbReference>
<dbReference type="Gene3D" id="3.30.300.30">
    <property type="match status" value="1"/>
</dbReference>
<dbReference type="FunFam" id="3.40.50.12780:FF:000012">
    <property type="entry name" value="Non-ribosomal peptide synthetase"/>
    <property type="match status" value="1"/>
</dbReference>
<dbReference type="PANTHER" id="PTHR45527">
    <property type="entry name" value="NONRIBOSOMAL PEPTIDE SYNTHETASE"/>
    <property type="match status" value="1"/>
</dbReference>
<feature type="region of interest" description="Disordered" evidence="1">
    <location>
        <begin position="1"/>
        <end position="27"/>
    </location>
</feature>
<dbReference type="AlphaFoldDB" id="A0A7X0NPQ9"/>
<protein>
    <submittedName>
        <fullName evidence="3">Amino acid adenylation domain-containing protein</fullName>
    </submittedName>
</protein>
<dbReference type="SUPFAM" id="SSF56801">
    <property type="entry name" value="Acetyl-CoA synthetase-like"/>
    <property type="match status" value="1"/>
</dbReference>
<feature type="domain" description="Carrier" evidence="2">
    <location>
        <begin position="506"/>
        <end position="581"/>
    </location>
</feature>
<dbReference type="Pfam" id="PF00501">
    <property type="entry name" value="AMP-binding"/>
    <property type="match status" value="1"/>
</dbReference>
<dbReference type="PROSITE" id="PS00455">
    <property type="entry name" value="AMP_BINDING"/>
    <property type="match status" value="1"/>
</dbReference>
<evidence type="ECO:0000313" key="4">
    <source>
        <dbReference type="Proteomes" id="UP000565579"/>
    </source>
</evidence>
<dbReference type="GO" id="GO:0044550">
    <property type="term" value="P:secondary metabolite biosynthetic process"/>
    <property type="evidence" value="ECO:0007669"/>
    <property type="project" value="TreeGrafter"/>
</dbReference>
<dbReference type="GO" id="GO:0031177">
    <property type="term" value="F:phosphopantetheine binding"/>
    <property type="evidence" value="ECO:0007669"/>
    <property type="project" value="TreeGrafter"/>
</dbReference>
<dbReference type="InterPro" id="IPR010071">
    <property type="entry name" value="AA_adenyl_dom"/>
</dbReference>
<dbReference type="InterPro" id="IPR020845">
    <property type="entry name" value="AMP-binding_CS"/>
</dbReference>
<dbReference type="InterPro" id="IPR045851">
    <property type="entry name" value="AMP-bd_C_sf"/>
</dbReference>
<reference evidence="3 4" key="1">
    <citation type="submission" date="2020-08" db="EMBL/GenBank/DDBJ databases">
        <title>Sequencing the genomes of 1000 actinobacteria strains.</title>
        <authorList>
            <person name="Klenk H.-P."/>
        </authorList>
    </citation>
    <scope>NUCLEOTIDE SEQUENCE [LARGE SCALE GENOMIC DNA]</scope>
    <source>
        <strain evidence="3 4">DSM 43768</strain>
    </source>
</reference>
<dbReference type="InterPro" id="IPR025110">
    <property type="entry name" value="AMP-bd_C"/>
</dbReference>